<evidence type="ECO:0000256" key="1">
    <source>
        <dbReference type="SAM" id="MobiDB-lite"/>
    </source>
</evidence>
<dbReference type="RefSeq" id="WP_165328272.1">
    <property type="nucleotide sequence ID" value="NZ_CP049109.1"/>
</dbReference>
<keyword evidence="2" id="KW-0732">Signal</keyword>
<name>A0A6G6Y9U6_9SPHN</name>
<keyword evidence="4" id="KW-1185">Reference proteome</keyword>
<feature type="chain" id="PRO_5026274822" description="Secreted protein" evidence="2">
    <location>
        <begin position="20"/>
        <end position="190"/>
    </location>
</feature>
<reference evidence="3 4" key="1">
    <citation type="submission" date="2020-02" db="EMBL/GenBank/DDBJ databases">
        <authorList>
            <person name="Zheng R.K."/>
            <person name="Sun C.M."/>
        </authorList>
    </citation>
    <scope>NUCLEOTIDE SEQUENCE [LARGE SCALE GENOMIC DNA]</scope>
    <source>
        <strain evidence="4">zrk23</strain>
    </source>
</reference>
<evidence type="ECO:0000313" key="4">
    <source>
        <dbReference type="Proteomes" id="UP000501568"/>
    </source>
</evidence>
<dbReference type="Proteomes" id="UP000501568">
    <property type="component" value="Chromosome"/>
</dbReference>
<evidence type="ECO:0008006" key="5">
    <source>
        <dbReference type="Google" id="ProtNLM"/>
    </source>
</evidence>
<proteinExistence type="predicted"/>
<gene>
    <name evidence="3" type="ORF">G5C33_17190</name>
</gene>
<dbReference type="AlphaFoldDB" id="A0A6G6Y9U6"/>
<sequence length="190" mass="19176">MPIALMLFLAVPQDVPAQAADTDATVTRPETGEDGTQRWSVLAAPCATQRTAAQDEIVVCGERAEGSARLPLPGERAPPDRPMPSNPELSGRGALAATVAPCATRSQGCTTGINLFGAGTALIRGLGKLTGVDDCCEAPGEATNPFALVGDIGSALGLGGNDEPIAGERIAIPLGKVDPDEAAASVPILP</sequence>
<accession>A0A6G6Y9U6</accession>
<dbReference type="KEGG" id="spzr:G5C33_17190"/>
<organism evidence="3 4">
    <name type="scientific">Stakelama tenebrarum</name>
    <dbReference type="NCBI Taxonomy" id="2711215"/>
    <lineage>
        <taxon>Bacteria</taxon>
        <taxon>Pseudomonadati</taxon>
        <taxon>Pseudomonadota</taxon>
        <taxon>Alphaproteobacteria</taxon>
        <taxon>Sphingomonadales</taxon>
        <taxon>Sphingomonadaceae</taxon>
        <taxon>Stakelama</taxon>
    </lineage>
</organism>
<evidence type="ECO:0000256" key="2">
    <source>
        <dbReference type="SAM" id="SignalP"/>
    </source>
</evidence>
<dbReference type="EMBL" id="CP049109">
    <property type="protein sequence ID" value="QIG81346.1"/>
    <property type="molecule type" value="Genomic_DNA"/>
</dbReference>
<protein>
    <recommendedName>
        <fullName evidence="5">Secreted protein</fullName>
    </recommendedName>
</protein>
<feature type="region of interest" description="Disordered" evidence="1">
    <location>
        <begin position="68"/>
        <end position="90"/>
    </location>
</feature>
<feature type="signal peptide" evidence="2">
    <location>
        <begin position="1"/>
        <end position="19"/>
    </location>
</feature>
<evidence type="ECO:0000313" key="3">
    <source>
        <dbReference type="EMBL" id="QIG81346.1"/>
    </source>
</evidence>